<organism evidence="1 2">
    <name type="scientific">Rickettsia rickettsii (strain Sheila Smith)</name>
    <dbReference type="NCBI Taxonomy" id="392021"/>
    <lineage>
        <taxon>Bacteria</taxon>
        <taxon>Pseudomonadati</taxon>
        <taxon>Pseudomonadota</taxon>
        <taxon>Alphaproteobacteria</taxon>
        <taxon>Rickettsiales</taxon>
        <taxon>Rickettsiaceae</taxon>
        <taxon>Rickettsieae</taxon>
        <taxon>Rickettsia</taxon>
        <taxon>spotted fever group</taxon>
    </lineage>
</organism>
<dbReference type="AlphaFoldDB" id="A0A0H3AW54"/>
<dbReference type="EMBL" id="CP000848">
    <property type="protein sequence ID" value="ABV75681.1"/>
    <property type="molecule type" value="Genomic_DNA"/>
</dbReference>
<proteinExistence type="predicted"/>
<evidence type="ECO:0000313" key="2">
    <source>
        <dbReference type="Proteomes" id="UP000006832"/>
    </source>
</evidence>
<protein>
    <submittedName>
        <fullName evidence="1">Uncharacterized protein</fullName>
    </submittedName>
</protein>
<dbReference type="KEGG" id="rri:A1G_00465"/>
<dbReference type="Proteomes" id="UP000006832">
    <property type="component" value="Chromosome"/>
</dbReference>
<dbReference type="HOGENOM" id="CLU_2938831_0_0_5"/>
<evidence type="ECO:0000313" key="1">
    <source>
        <dbReference type="EMBL" id="ABV75681.1"/>
    </source>
</evidence>
<reference evidence="2" key="1">
    <citation type="submission" date="2007-09" db="EMBL/GenBank/DDBJ databases">
        <title>Complete genome sequence of Rickettsia rickettsii.</title>
        <authorList>
            <person name="Madan A."/>
            <person name="Fahey J."/>
            <person name="Helton E."/>
            <person name="Ketteman M."/>
            <person name="Madan A."/>
            <person name="Rodrigues S."/>
            <person name="Sanchez A."/>
            <person name="Dasch G."/>
            <person name="Eremeeva M."/>
        </authorList>
    </citation>
    <scope>NUCLEOTIDE SEQUENCE [LARGE SCALE GENOMIC DNA]</scope>
    <source>
        <strain evidence="2">Sheila Smith</strain>
    </source>
</reference>
<gene>
    <name evidence="1" type="ordered locus">A1G_00465</name>
</gene>
<accession>A0A0H3AW54</accession>
<name>A0A0H3AW54_RICRS</name>
<sequence>MTRQFSFLLFLWVAAAALWLCNDSIYICLAIPNSFELKLLIKIKFLVIIKKIYIHNNNDR</sequence>